<evidence type="ECO:0000313" key="5">
    <source>
        <dbReference type="Proteomes" id="UP000824024"/>
    </source>
</evidence>
<dbReference type="AlphaFoldDB" id="A0A9D2IHH1"/>
<dbReference type="SUPFAM" id="SSF53383">
    <property type="entry name" value="PLP-dependent transferases"/>
    <property type="match status" value="1"/>
</dbReference>
<comment type="caution">
    <text evidence="4">The sequence shown here is derived from an EMBL/GenBank/DDBJ whole genome shotgun (WGS) entry which is preliminary data.</text>
</comment>
<gene>
    <name evidence="4" type="ORF">IAA08_12570</name>
</gene>
<accession>A0A9D2IHH1</accession>
<name>A0A9D2IHH1_9FIRM</name>
<keyword evidence="4" id="KW-0808">Transferase</keyword>
<dbReference type="GO" id="GO:0008483">
    <property type="term" value="F:transaminase activity"/>
    <property type="evidence" value="ECO:0007669"/>
    <property type="project" value="UniProtKB-KW"/>
</dbReference>
<dbReference type="CDD" id="cd00609">
    <property type="entry name" value="AAT_like"/>
    <property type="match status" value="1"/>
</dbReference>
<dbReference type="InterPro" id="IPR015422">
    <property type="entry name" value="PyrdxlP-dep_Trfase_small"/>
</dbReference>
<dbReference type="Gene3D" id="3.40.640.10">
    <property type="entry name" value="Type I PLP-dependent aspartate aminotransferase-like (Major domain)"/>
    <property type="match status" value="1"/>
</dbReference>
<keyword evidence="2" id="KW-0663">Pyridoxal phosphate</keyword>
<proteinExistence type="predicted"/>
<organism evidence="4 5">
    <name type="scientific">Candidatus Eubacterium avistercoris</name>
    <dbReference type="NCBI Taxonomy" id="2838567"/>
    <lineage>
        <taxon>Bacteria</taxon>
        <taxon>Bacillati</taxon>
        <taxon>Bacillota</taxon>
        <taxon>Clostridia</taxon>
        <taxon>Eubacteriales</taxon>
        <taxon>Eubacteriaceae</taxon>
        <taxon>Eubacterium</taxon>
    </lineage>
</organism>
<dbReference type="Proteomes" id="UP000824024">
    <property type="component" value="Unassembled WGS sequence"/>
</dbReference>
<dbReference type="InterPro" id="IPR015421">
    <property type="entry name" value="PyrdxlP-dep_Trfase_major"/>
</dbReference>
<evidence type="ECO:0000259" key="3">
    <source>
        <dbReference type="Pfam" id="PF00155"/>
    </source>
</evidence>
<dbReference type="Pfam" id="PF00155">
    <property type="entry name" value="Aminotran_1_2"/>
    <property type="match status" value="1"/>
</dbReference>
<dbReference type="GO" id="GO:0030170">
    <property type="term" value="F:pyridoxal phosphate binding"/>
    <property type="evidence" value="ECO:0007669"/>
    <property type="project" value="InterPro"/>
</dbReference>
<sequence>MNQHIHGGDIYRHPDLLDFSANINPLGTPASVIEAAGRGLKMIRNYPDVQKEALIKALAAYEHVPESYIICGNGAAELVFSLVWALKPRRALMAVPTFAEYEQALEAAECEIEEYLLKEENGFGLGEDFPERITGETDIVFLCNPNNPTGVLIPDNLIDEILERCRRHHVFLVLDECFTDFLENPELATKKGKLSEYPDFFILKAFTKRYAMAGLRLGYGLCSNPDLLEHMRRMTQPWNISIPAQEAGVAALKEEDYVNKARELTARERIWLKEELCKCGMKVYDSQANYIFFRGPGGLAGAVMDHGVMIRDCSNYRGLPEGYYRTAVRLHEENRKLIQAVRAALKDLDQKPPALRETENGRN</sequence>
<comment type="cofactor">
    <cofactor evidence="1">
        <name>pyridoxal 5'-phosphate</name>
        <dbReference type="ChEBI" id="CHEBI:597326"/>
    </cofactor>
</comment>
<feature type="domain" description="Aminotransferase class I/classII large" evidence="3">
    <location>
        <begin position="15"/>
        <end position="340"/>
    </location>
</feature>
<evidence type="ECO:0000313" key="4">
    <source>
        <dbReference type="EMBL" id="HIZ08756.1"/>
    </source>
</evidence>
<reference evidence="4" key="1">
    <citation type="journal article" date="2021" name="PeerJ">
        <title>Extensive microbial diversity within the chicken gut microbiome revealed by metagenomics and culture.</title>
        <authorList>
            <person name="Gilroy R."/>
            <person name="Ravi A."/>
            <person name="Getino M."/>
            <person name="Pursley I."/>
            <person name="Horton D.L."/>
            <person name="Alikhan N.F."/>
            <person name="Baker D."/>
            <person name="Gharbi K."/>
            <person name="Hall N."/>
            <person name="Watson M."/>
            <person name="Adriaenssens E.M."/>
            <person name="Foster-Nyarko E."/>
            <person name="Jarju S."/>
            <person name="Secka A."/>
            <person name="Antonio M."/>
            <person name="Oren A."/>
            <person name="Chaudhuri R.R."/>
            <person name="La Ragione R."/>
            <person name="Hildebrand F."/>
            <person name="Pallen M.J."/>
        </authorList>
    </citation>
    <scope>NUCLEOTIDE SEQUENCE</scope>
    <source>
        <strain evidence="4">CHK192-9172</strain>
    </source>
</reference>
<dbReference type="PANTHER" id="PTHR42885:SF1">
    <property type="entry name" value="THREONINE-PHOSPHATE DECARBOXYLASE"/>
    <property type="match status" value="1"/>
</dbReference>
<dbReference type="Gene3D" id="3.90.1150.10">
    <property type="entry name" value="Aspartate Aminotransferase, domain 1"/>
    <property type="match status" value="1"/>
</dbReference>
<dbReference type="InterPro" id="IPR004839">
    <property type="entry name" value="Aminotransferase_I/II_large"/>
</dbReference>
<evidence type="ECO:0000256" key="1">
    <source>
        <dbReference type="ARBA" id="ARBA00001933"/>
    </source>
</evidence>
<dbReference type="InterPro" id="IPR015424">
    <property type="entry name" value="PyrdxlP-dep_Trfase"/>
</dbReference>
<keyword evidence="4" id="KW-0032">Aminotransferase</keyword>
<evidence type="ECO:0000256" key="2">
    <source>
        <dbReference type="ARBA" id="ARBA00022898"/>
    </source>
</evidence>
<dbReference type="EMBL" id="DXCH01000335">
    <property type="protein sequence ID" value="HIZ08756.1"/>
    <property type="molecule type" value="Genomic_DNA"/>
</dbReference>
<reference evidence="4" key="2">
    <citation type="submission" date="2021-04" db="EMBL/GenBank/DDBJ databases">
        <authorList>
            <person name="Gilroy R."/>
        </authorList>
    </citation>
    <scope>NUCLEOTIDE SEQUENCE</scope>
    <source>
        <strain evidence="4">CHK192-9172</strain>
    </source>
</reference>
<dbReference type="PANTHER" id="PTHR42885">
    <property type="entry name" value="HISTIDINOL-PHOSPHATE AMINOTRANSFERASE-RELATED"/>
    <property type="match status" value="1"/>
</dbReference>
<protein>
    <submittedName>
        <fullName evidence="4">Aminotransferase class I/II-fold pyridoxal phosphate-dependent enzyme</fullName>
    </submittedName>
</protein>